<keyword evidence="2 5" id="KW-0812">Transmembrane</keyword>
<dbReference type="InterPro" id="IPR007829">
    <property type="entry name" value="TM2"/>
</dbReference>
<keyword evidence="3 5" id="KW-1133">Transmembrane helix</keyword>
<dbReference type="Proteomes" id="UP000620559">
    <property type="component" value="Unassembled WGS sequence"/>
</dbReference>
<evidence type="ECO:0000256" key="2">
    <source>
        <dbReference type="ARBA" id="ARBA00022692"/>
    </source>
</evidence>
<dbReference type="Pfam" id="PF05154">
    <property type="entry name" value="TM2"/>
    <property type="match status" value="1"/>
</dbReference>
<sequence>MMNMKSKALAYVFWLLCVFSLCGAQRLYCKRYISGIVYLLTFGFFGIGQIIDLFTLPTMVDEENLKYQALYGYQNFYHGANPPVTINIDNPRNHVHQNTQSTKVSDTIIILQTAKKNGGIVSLSDCVIATGKETAQVKHTLEKMCKDNLLEITNRPDSGAIVYKLL</sequence>
<dbReference type="GO" id="GO:0016020">
    <property type="term" value="C:membrane"/>
    <property type="evidence" value="ECO:0007669"/>
    <property type="project" value="UniProtKB-SubCell"/>
</dbReference>
<evidence type="ECO:0000256" key="3">
    <source>
        <dbReference type="ARBA" id="ARBA00022989"/>
    </source>
</evidence>
<comment type="caution">
    <text evidence="7">The sequence shown here is derived from an EMBL/GenBank/DDBJ whole genome shotgun (WGS) entry which is preliminary data.</text>
</comment>
<feature type="transmembrane region" description="Helical" evidence="5">
    <location>
        <begin position="34"/>
        <end position="56"/>
    </location>
</feature>
<dbReference type="AlphaFoldDB" id="A0A8J7JSJ1"/>
<dbReference type="EMBL" id="JADEWL010000016">
    <property type="protein sequence ID" value="MBE9212609.1"/>
    <property type="molecule type" value="Genomic_DNA"/>
</dbReference>
<keyword evidence="4 5" id="KW-0472">Membrane</keyword>
<organism evidence="7 8">
    <name type="scientific">Plectonema cf. radiosum LEGE 06105</name>
    <dbReference type="NCBI Taxonomy" id="945769"/>
    <lineage>
        <taxon>Bacteria</taxon>
        <taxon>Bacillati</taxon>
        <taxon>Cyanobacteriota</taxon>
        <taxon>Cyanophyceae</taxon>
        <taxon>Oscillatoriophycideae</taxon>
        <taxon>Oscillatoriales</taxon>
        <taxon>Microcoleaceae</taxon>
        <taxon>Plectonema</taxon>
    </lineage>
</organism>
<reference evidence="7" key="1">
    <citation type="submission" date="2020-10" db="EMBL/GenBank/DDBJ databases">
        <authorList>
            <person name="Castelo-Branco R."/>
            <person name="Eusebio N."/>
            <person name="Adriana R."/>
            <person name="Vieira A."/>
            <person name="Brugerolle De Fraissinette N."/>
            <person name="Rezende De Castro R."/>
            <person name="Schneider M.P."/>
            <person name="Vasconcelos V."/>
            <person name="Leao P.N."/>
        </authorList>
    </citation>
    <scope>NUCLEOTIDE SEQUENCE</scope>
    <source>
        <strain evidence="7">LEGE 06105</strain>
    </source>
</reference>
<comment type="subcellular location">
    <subcellularLocation>
        <location evidence="1">Membrane</location>
        <topology evidence="1">Multi-pass membrane protein</topology>
    </subcellularLocation>
</comment>
<feature type="domain" description="TM2" evidence="6">
    <location>
        <begin position="4"/>
        <end position="54"/>
    </location>
</feature>
<name>A0A8J7JSJ1_9CYAN</name>
<evidence type="ECO:0000313" key="7">
    <source>
        <dbReference type="EMBL" id="MBE9212609.1"/>
    </source>
</evidence>
<proteinExistence type="predicted"/>
<protein>
    <submittedName>
        <fullName evidence="7">TM2 domain-containing protein</fullName>
    </submittedName>
</protein>
<evidence type="ECO:0000256" key="5">
    <source>
        <dbReference type="SAM" id="Phobius"/>
    </source>
</evidence>
<evidence type="ECO:0000256" key="1">
    <source>
        <dbReference type="ARBA" id="ARBA00004141"/>
    </source>
</evidence>
<keyword evidence="8" id="KW-1185">Reference proteome</keyword>
<accession>A0A8J7JSJ1</accession>
<gene>
    <name evidence="7" type="ORF">IQ247_07745</name>
</gene>
<evidence type="ECO:0000259" key="6">
    <source>
        <dbReference type="Pfam" id="PF05154"/>
    </source>
</evidence>
<evidence type="ECO:0000313" key="8">
    <source>
        <dbReference type="Proteomes" id="UP000620559"/>
    </source>
</evidence>
<evidence type="ECO:0000256" key="4">
    <source>
        <dbReference type="ARBA" id="ARBA00023136"/>
    </source>
</evidence>